<comment type="similarity">
    <text evidence="2 13">Belongs to the class-I aminoacyl-tRNA synthetase family.</text>
</comment>
<dbReference type="KEGG" id="mas:Mahau_1472"/>
<dbReference type="Pfam" id="PF23493">
    <property type="entry name" value="CysS_C"/>
    <property type="match status" value="1"/>
</dbReference>
<dbReference type="PANTHER" id="PTHR10890">
    <property type="entry name" value="CYSTEINYL-TRNA SYNTHETASE"/>
    <property type="match status" value="1"/>
</dbReference>
<dbReference type="GO" id="GO:0004817">
    <property type="term" value="F:cysteine-tRNA ligase activity"/>
    <property type="evidence" value="ECO:0007669"/>
    <property type="project" value="UniProtKB-UniRule"/>
</dbReference>
<organism evidence="15 16">
    <name type="scientific">Mahella australiensis (strain DSM 15567 / CIP 107919 / 50-1 BON)</name>
    <dbReference type="NCBI Taxonomy" id="697281"/>
    <lineage>
        <taxon>Bacteria</taxon>
        <taxon>Bacillati</taxon>
        <taxon>Bacillota</taxon>
        <taxon>Clostridia</taxon>
        <taxon>Thermoanaerobacterales</taxon>
        <taxon>Thermoanaerobacterales Family IV. Incertae Sedis</taxon>
        <taxon>Mahella</taxon>
    </lineage>
</organism>
<accession>F3ZXZ3</accession>
<gene>
    <name evidence="13" type="primary">cysS</name>
    <name evidence="15" type="ordered locus">Mahau_1472</name>
</gene>
<comment type="catalytic activity">
    <reaction evidence="12 13">
        <text>tRNA(Cys) + L-cysteine + ATP = L-cysteinyl-tRNA(Cys) + AMP + diphosphate</text>
        <dbReference type="Rhea" id="RHEA:17773"/>
        <dbReference type="Rhea" id="RHEA-COMP:9661"/>
        <dbReference type="Rhea" id="RHEA-COMP:9679"/>
        <dbReference type="ChEBI" id="CHEBI:30616"/>
        <dbReference type="ChEBI" id="CHEBI:33019"/>
        <dbReference type="ChEBI" id="CHEBI:35235"/>
        <dbReference type="ChEBI" id="CHEBI:78442"/>
        <dbReference type="ChEBI" id="CHEBI:78517"/>
        <dbReference type="ChEBI" id="CHEBI:456215"/>
        <dbReference type="EC" id="6.1.1.16"/>
    </reaction>
</comment>
<dbReference type="RefSeq" id="WP_013781092.1">
    <property type="nucleotide sequence ID" value="NC_015520.1"/>
</dbReference>
<comment type="subunit">
    <text evidence="3 13">Monomer.</text>
</comment>
<keyword evidence="7 13" id="KW-0547">Nucleotide-binding</keyword>
<keyword evidence="16" id="KW-1185">Reference proteome</keyword>
<feature type="binding site" evidence="13">
    <location>
        <position position="208"/>
    </location>
    <ligand>
        <name>Zn(2+)</name>
        <dbReference type="ChEBI" id="CHEBI:29105"/>
    </ligand>
</feature>
<keyword evidence="10 13" id="KW-0648">Protein biosynthesis</keyword>
<sequence>MVRLYNTLTRKQEIFEPLNDNTVTMYVCGPTVYDYFHIGNARPLVVFDTLRRYLEYRGYKVKYVQNFTDIDDKMIKRANQEGITVKELGDRFIQEYFVDAKGLNIRPADVHPRATEHITDMIEFIKKLIDKGVAYVVDGNVYFDTSKFPQYGKLSHQDFNEIEAGARVEVNESKRNPMDFVLWKAQKPGEPAWDSPWGMGRPGWHMECSVMSMKYLGDTIDIHGGGQDLIFPHHENEIAQSESLTGKPLARFWLHNGYINVDGQKMSKSLGNFFTVRDISKEYDLETVRIFMLLSHYRSPINFSHQLLEQAKNALARLYNVKFRLEDIKNSSDISAVSEQERAFINDMPRYRQKFIEAMDDDMNTASAMGVIFDLAKDVNILMADGASAEFASEASDMLKELTGVMGLLYKDSACSQLDNEIEQMIQKRQQARANRDWATADRIRDELKAMGIVLEDTPQGVRWKRI</sequence>
<evidence type="ECO:0000256" key="9">
    <source>
        <dbReference type="ARBA" id="ARBA00022840"/>
    </source>
</evidence>
<dbReference type="Gene3D" id="1.20.120.1910">
    <property type="entry name" value="Cysteine-tRNA ligase, C-terminal anti-codon recognition domain"/>
    <property type="match status" value="1"/>
</dbReference>
<evidence type="ECO:0000256" key="13">
    <source>
        <dbReference type="HAMAP-Rule" id="MF_00041"/>
    </source>
</evidence>
<keyword evidence="5 13" id="KW-0436">Ligase</keyword>
<feature type="binding site" evidence="13">
    <location>
        <position position="233"/>
    </location>
    <ligand>
        <name>Zn(2+)</name>
        <dbReference type="ChEBI" id="CHEBI:29105"/>
    </ligand>
</feature>
<dbReference type="FunFam" id="3.40.50.620:FF:000009">
    <property type="entry name" value="Cysteine--tRNA ligase"/>
    <property type="match status" value="1"/>
</dbReference>
<evidence type="ECO:0000313" key="16">
    <source>
        <dbReference type="Proteomes" id="UP000008457"/>
    </source>
</evidence>
<dbReference type="OrthoDB" id="9815130at2"/>
<feature type="short sequence motif" description="'KMSKS' region" evidence="13">
    <location>
        <begin position="265"/>
        <end position="269"/>
    </location>
</feature>
<dbReference type="eggNOG" id="COG0215">
    <property type="taxonomic scope" value="Bacteria"/>
</dbReference>
<dbReference type="EMBL" id="CP002360">
    <property type="protein sequence ID" value="AEE96663.1"/>
    <property type="molecule type" value="Genomic_DNA"/>
</dbReference>
<dbReference type="HAMAP" id="MF_00041">
    <property type="entry name" value="Cys_tRNA_synth"/>
    <property type="match status" value="1"/>
</dbReference>
<dbReference type="GO" id="GO:0006423">
    <property type="term" value="P:cysteinyl-tRNA aminoacylation"/>
    <property type="evidence" value="ECO:0007669"/>
    <property type="project" value="UniProtKB-UniRule"/>
</dbReference>
<dbReference type="InterPro" id="IPR009080">
    <property type="entry name" value="tRNAsynth_Ia_anticodon-bd"/>
</dbReference>
<feature type="short sequence motif" description="'HIGH' region" evidence="13">
    <location>
        <begin position="30"/>
        <end position="40"/>
    </location>
</feature>
<dbReference type="Gene3D" id="3.40.50.620">
    <property type="entry name" value="HUPs"/>
    <property type="match status" value="1"/>
</dbReference>
<dbReference type="InterPro" id="IPR015273">
    <property type="entry name" value="Cys-tRNA-synt_Ia_DALR"/>
</dbReference>
<dbReference type="SMART" id="SM00840">
    <property type="entry name" value="DALR_2"/>
    <property type="match status" value="1"/>
</dbReference>
<dbReference type="SUPFAM" id="SSF47323">
    <property type="entry name" value="Anticodon-binding domain of a subclass of class I aminoacyl-tRNA synthetases"/>
    <property type="match status" value="1"/>
</dbReference>
<evidence type="ECO:0000256" key="6">
    <source>
        <dbReference type="ARBA" id="ARBA00022723"/>
    </source>
</evidence>
<dbReference type="HOGENOM" id="CLU_013528_0_1_9"/>
<evidence type="ECO:0000256" key="1">
    <source>
        <dbReference type="ARBA" id="ARBA00004496"/>
    </source>
</evidence>
<dbReference type="InterPro" id="IPR014729">
    <property type="entry name" value="Rossmann-like_a/b/a_fold"/>
</dbReference>
<dbReference type="GO" id="GO:0005829">
    <property type="term" value="C:cytosol"/>
    <property type="evidence" value="ECO:0007669"/>
    <property type="project" value="TreeGrafter"/>
</dbReference>
<evidence type="ECO:0000256" key="10">
    <source>
        <dbReference type="ARBA" id="ARBA00022917"/>
    </source>
</evidence>
<feature type="domain" description="Cysteinyl-tRNA synthetase class Ia DALR" evidence="14">
    <location>
        <begin position="354"/>
        <end position="417"/>
    </location>
</feature>
<name>F3ZXZ3_MAHA5</name>
<keyword evidence="9 13" id="KW-0067">ATP-binding</keyword>
<keyword evidence="4 13" id="KW-0963">Cytoplasm</keyword>
<evidence type="ECO:0000256" key="11">
    <source>
        <dbReference type="ARBA" id="ARBA00023146"/>
    </source>
</evidence>
<proteinExistence type="inferred from homology"/>
<dbReference type="InterPro" id="IPR015803">
    <property type="entry name" value="Cys-tRNA-ligase"/>
</dbReference>
<keyword evidence="6 13" id="KW-0479">Metal-binding</keyword>
<feature type="binding site" evidence="13">
    <location>
        <position position="237"/>
    </location>
    <ligand>
        <name>Zn(2+)</name>
        <dbReference type="ChEBI" id="CHEBI:29105"/>
    </ligand>
</feature>
<dbReference type="GO" id="GO:0005524">
    <property type="term" value="F:ATP binding"/>
    <property type="evidence" value="ECO:0007669"/>
    <property type="project" value="UniProtKB-UniRule"/>
</dbReference>
<comment type="cofactor">
    <cofactor evidence="13">
        <name>Zn(2+)</name>
        <dbReference type="ChEBI" id="CHEBI:29105"/>
    </cofactor>
    <text evidence="13">Binds 1 zinc ion per subunit.</text>
</comment>
<dbReference type="CDD" id="cd07963">
    <property type="entry name" value="Anticodon_Ia_Cys"/>
    <property type="match status" value="1"/>
</dbReference>
<dbReference type="PANTHER" id="PTHR10890:SF3">
    <property type="entry name" value="CYSTEINE--TRNA LIGASE, CYTOPLASMIC"/>
    <property type="match status" value="1"/>
</dbReference>
<evidence type="ECO:0000256" key="2">
    <source>
        <dbReference type="ARBA" id="ARBA00005594"/>
    </source>
</evidence>
<dbReference type="Proteomes" id="UP000008457">
    <property type="component" value="Chromosome"/>
</dbReference>
<evidence type="ECO:0000256" key="4">
    <source>
        <dbReference type="ARBA" id="ARBA00022490"/>
    </source>
</evidence>
<keyword evidence="11 13" id="KW-0030">Aminoacyl-tRNA synthetase</keyword>
<evidence type="ECO:0000256" key="8">
    <source>
        <dbReference type="ARBA" id="ARBA00022833"/>
    </source>
</evidence>
<dbReference type="PRINTS" id="PR00983">
    <property type="entry name" value="TRNASYNTHCYS"/>
</dbReference>
<evidence type="ECO:0000259" key="14">
    <source>
        <dbReference type="SMART" id="SM00840"/>
    </source>
</evidence>
<dbReference type="STRING" id="697281.Mahau_1472"/>
<dbReference type="InterPro" id="IPR056411">
    <property type="entry name" value="CysS_C"/>
</dbReference>
<keyword evidence="8 13" id="KW-0862">Zinc</keyword>
<dbReference type="InterPro" id="IPR032678">
    <property type="entry name" value="tRNA-synt_1_cat_dom"/>
</dbReference>
<dbReference type="EC" id="6.1.1.16" evidence="13"/>
<dbReference type="GO" id="GO:0008270">
    <property type="term" value="F:zinc ion binding"/>
    <property type="evidence" value="ECO:0007669"/>
    <property type="project" value="UniProtKB-UniRule"/>
</dbReference>
<dbReference type="NCBIfam" id="TIGR00435">
    <property type="entry name" value="cysS"/>
    <property type="match status" value="1"/>
</dbReference>
<dbReference type="InterPro" id="IPR024909">
    <property type="entry name" value="Cys-tRNA/MSH_ligase"/>
</dbReference>
<evidence type="ECO:0000256" key="7">
    <source>
        <dbReference type="ARBA" id="ARBA00022741"/>
    </source>
</evidence>
<feature type="binding site" evidence="13">
    <location>
        <position position="268"/>
    </location>
    <ligand>
        <name>ATP</name>
        <dbReference type="ChEBI" id="CHEBI:30616"/>
    </ligand>
</feature>
<comment type="subcellular location">
    <subcellularLocation>
        <location evidence="1 13">Cytoplasm</location>
    </subcellularLocation>
</comment>
<reference evidence="16" key="1">
    <citation type="submission" date="2010-11" db="EMBL/GenBank/DDBJ databases">
        <title>The complete genome of Mahella australiensis DSM 15567.</title>
        <authorList>
            <consortium name="US DOE Joint Genome Institute (JGI-PGF)"/>
            <person name="Lucas S."/>
            <person name="Copeland A."/>
            <person name="Lapidus A."/>
            <person name="Bruce D."/>
            <person name="Goodwin L."/>
            <person name="Pitluck S."/>
            <person name="Kyrpides N."/>
            <person name="Mavromatis K."/>
            <person name="Pagani I."/>
            <person name="Ivanova N."/>
            <person name="Teshima H."/>
            <person name="Brettin T."/>
            <person name="Detter J.C."/>
            <person name="Han C."/>
            <person name="Tapia R."/>
            <person name="Land M."/>
            <person name="Hauser L."/>
            <person name="Markowitz V."/>
            <person name="Cheng J.-F."/>
            <person name="Hugenholtz P."/>
            <person name="Woyke T."/>
            <person name="Wu D."/>
            <person name="Spring S."/>
            <person name="Pukall R."/>
            <person name="Steenblock K."/>
            <person name="Schneider S."/>
            <person name="Klenk H.-P."/>
            <person name="Eisen J.A."/>
        </authorList>
    </citation>
    <scope>NUCLEOTIDE SEQUENCE [LARGE SCALE GENOMIC DNA]</scope>
    <source>
        <strain evidence="16">DSM 15567 / CIP 107919 / 50-1 BON</strain>
    </source>
</reference>
<dbReference type="CDD" id="cd00672">
    <property type="entry name" value="CysRS_core"/>
    <property type="match status" value="1"/>
</dbReference>
<evidence type="ECO:0000256" key="3">
    <source>
        <dbReference type="ARBA" id="ARBA00011245"/>
    </source>
</evidence>
<feature type="binding site" evidence="13">
    <location>
        <position position="28"/>
    </location>
    <ligand>
        <name>Zn(2+)</name>
        <dbReference type="ChEBI" id="CHEBI:29105"/>
    </ligand>
</feature>
<dbReference type="Pfam" id="PF01406">
    <property type="entry name" value="tRNA-synt_1e"/>
    <property type="match status" value="1"/>
</dbReference>
<evidence type="ECO:0000313" key="15">
    <source>
        <dbReference type="EMBL" id="AEE96663.1"/>
    </source>
</evidence>
<protein>
    <recommendedName>
        <fullName evidence="13">Cysteine--tRNA ligase</fullName>
        <ecNumber evidence="13">6.1.1.16</ecNumber>
    </recommendedName>
    <alternativeName>
        <fullName evidence="13">Cysteinyl-tRNA synthetase</fullName>
        <shortName evidence="13">CysRS</shortName>
    </alternativeName>
</protein>
<reference evidence="15 16" key="2">
    <citation type="journal article" date="2011" name="Stand. Genomic Sci.">
        <title>Complete genome sequence of Mahella australiensis type strain (50-1 BON).</title>
        <authorList>
            <person name="Sikorski J."/>
            <person name="Teshima H."/>
            <person name="Nolan M."/>
            <person name="Lucas S."/>
            <person name="Hammon N."/>
            <person name="Deshpande S."/>
            <person name="Cheng J.F."/>
            <person name="Pitluck S."/>
            <person name="Liolios K."/>
            <person name="Pagani I."/>
            <person name="Ivanova N."/>
            <person name="Huntemann M."/>
            <person name="Mavromatis K."/>
            <person name="Ovchinikova G."/>
            <person name="Pati A."/>
            <person name="Tapia R."/>
            <person name="Han C."/>
            <person name="Goodwin L."/>
            <person name="Chen A."/>
            <person name="Palaniappan K."/>
            <person name="Land M."/>
            <person name="Hauser L."/>
            <person name="Ngatchou-Djao O.D."/>
            <person name="Rohde M."/>
            <person name="Pukall R."/>
            <person name="Spring S."/>
            <person name="Abt B."/>
            <person name="Goker M."/>
            <person name="Detter J.C."/>
            <person name="Woyke T."/>
            <person name="Bristow J."/>
            <person name="Markowitz V."/>
            <person name="Hugenholtz P."/>
            <person name="Eisen J.A."/>
            <person name="Kyrpides N.C."/>
            <person name="Klenk H.P."/>
            <person name="Lapidus A."/>
        </authorList>
    </citation>
    <scope>NUCLEOTIDE SEQUENCE [LARGE SCALE GENOMIC DNA]</scope>
    <source>
        <strain evidence="16">DSM 15567 / CIP 107919 / 50-1 BON</strain>
    </source>
</reference>
<evidence type="ECO:0000256" key="12">
    <source>
        <dbReference type="ARBA" id="ARBA00047398"/>
    </source>
</evidence>
<dbReference type="SUPFAM" id="SSF52374">
    <property type="entry name" value="Nucleotidylyl transferase"/>
    <property type="match status" value="1"/>
</dbReference>
<dbReference type="Pfam" id="PF09190">
    <property type="entry name" value="DALR_2"/>
    <property type="match status" value="1"/>
</dbReference>
<evidence type="ECO:0000256" key="5">
    <source>
        <dbReference type="ARBA" id="ARBA00022598"/>
    </source>
</evidence>
<dbReference type="AlphaFoldDB" id="F3ZXZ3"/>